<evidence type="ECO:0000313" key="4">
    <source>
        <dbReference type="Proteomes" id="UP001183535"/>
    </source>
</evidence>
<reference evidence="4" key="1">
    <citation type="submission" date="2023-07" db="EMBL/GenBank/DDBJ databases">
        <title>30 novel species of actinomycetes from the DSMZ collection.</title>
        <authorList>
            <person name="Nouioui I."/>
        </authorList>
    </citation>
    <scope>NUCLEOTIDE SEQUENCE [LARGE SCALE GENOMIC DNA]</scope>
    <source>
        <strain evidence="4">DSM 41981</strain>
    </source>
</reference>
<dbReference type="Proteomes" id="UP001183535">
    <property type="component" value="Unassembled WGS sequence"/>
</dbReference>
<dbReference type="SMART" id="SM00458">
    <property type="entry name" value="RICIN"/>
    <property type="match status" value="1"/>
</dbReference>
<protein>
    <submittedName>
        <fullName evidence="3">Ricin-type beta-trefoil lectin domain protein</fullName>
    </submittedName>
</protein>
<sequence length="459" mass="49342">MKFALAPRRRTALALVATGCLLWPAVSPLSQPASASTGAYDLLYDPGPAHDCWGRIVDDDPGRSDPAHVDTSGCGPFAADKEFQRSVDRPESSPTWDMGTLGWDTADWGRTPGFSFSARTGSRTVTMTNGAAGGDCGPLRETNVSYTYQNSQLRWGPDRRKLTLGDGTVNVSYRASVRQSGSFTCPEKRAILTTDFIFDDLAHRETALLSVVHYDARNAFTGPVAGDVVWSTLNPDGRSCQAGYGCRVMVKSPAGMLGEGQDGPVGDDVSALFDRYARYLNPGGLPKSNFAFRGLQIVSSNRGASTTSSVSDVRATLTPNGPVVTTLRNRDKQGNLCLDVDGNKQTSPADAQIYTCNTSSAQRWTVGLDGTLRANGLCLDAEGAGTANGTEVNLWSCNGGRNQQWVLGRYGQLYNPASARCLEVTGGSTESGYSDLRLYDCWGGTNQKWWTPYGDFHDQ</sequence>
<evidence type="ECO:0000259" key="2">
    <source>
        <dbReference type="SMART" id="SM00458"/>
    </source>
</evidence>
<feature type="domain" description="Ricin B lectin" evidence="2">
    <location>
        <begin position="321"/>
        <end position="452"/>
    </location>
</feature>
<proteinExistence type="predicted"/>
<dbReference type="AlphaFoldDB" id="A0ABD5EFZ5"/>
<evidence type="ECO:0000313" key="3">
    <source>
        <dbReference type="EMBL" id="MDT0433324.1"/>
    </source>
</evidence>
<organism evidence="3 4">
    <name type="scientific">Streptomyces doudnae</name>
    <dbReference type="NCBI Taxonomy" id="3075536"/>
    <lineage>
        <taxon>Bacteria</taxon>
        <taxon>Bacillati</taxon>
        <taxon>Actinomycetota</taxon>
        <taxon>Actinomycetes</taxon>
        <taxon>Kitasatosporales</taxon>
        <taxon>Streptomycetaceae</taxon>
        <taxon>Streptomyces</taxon>
    </lineage>
</organism>
<dbReference type="Gene3D" id="2.80.10.50">
    <property type="match status" value="2"/>
</dbReference>
<feature type="chain" id="PRO_5044845141" evidence="1">
    <location>
        <begin position="36"/>
        <end position="459"/>
    </location>
</feature>
<dbReference type="CDD" id="cd23451">
    <property type="entry name" value="beta-trefoil_Ricin_laminarinase"/>
    <property type="match status" value="1"/>
</dbReference>
<dbReference type="InterPro" id="IPR000772">
    <property type="entry name" value="Ricin_B_lectin"/>
</dbReference>
<comment type="caution">
    <text evidence="3">The sequence shown here is derived from an EMBL/GenBank/DDBJ whole genome shotgun (WGS) entry which is preliminary data.</text>
</comment>
<dbReference type="Pfam" id="PF00652">
    <property type="entry name" value="Ricin_B_lectin"/>
    <property type="match status" value="1"/>
</dbReference>
<name>A0ABD5EFZ5_9ACTN</name>
<dbReference type="PROSITE" id="PS50231">
    <property type="entry name" value="RICIN_B_LECTIN"/>
    <property type="match status" value="1"/>
</dbReference>
<dbReference type="RefSeq" id="WP_202556153.1">
    <property type="nucleotide sequence ID" value="NZ_JAVRES010000001.1"/>
</dbReference>
<keyword evidence="1" id="KW-0732">Signal</keyword>
<keyword evidence="4" id="KW-1185">Reference proteome</keyword>
<evidence type="ECO:0000256" key="1">
    <source>
        <dbReference type="SAM" id="SignalP"/>
    </source>
</evidence>
<feature type="signal peptide" evidence="1">
    <location>
        <begin position="1"/>
        <end position="35"/>
    </location>
</feature>
<dbReference type="InterPro" id="IPR035992">
    <property type="entry name" value="Ricin_B-like_lectins"/>
</dbReference>
<accession>A0ABD5EFZ5</accession>
<gene>
    <name evidence="3" type="ORF">RM877_01375</name>
</gene>
<dbReference type="SUPFAM" id="SSF50370">
    <property type="entry name" value="Ricin B-like lectins"/>
    <property type="match status" value="1"/>
</dbReference>
<dbReference type="EMBL" id="JAVRES010000001">
    <property type="protein sequence ID" value="MDT0433324.1"/>
    <property type="molecule type" value="Genomic_DNA"/>
</dbReference>